<accession>A0ABT7N179</accession>
<organism evidence="3 4">
    <name type="scientific">Microbacterium candidum</name>
    <dbReference type="NCBI Taxonomy" id="3041922"/>
    <lineage>
        <taxon>Bacteria</taxon>
        <taxon>Bacillati</taxon>
        <taxon>Actinomycetota</taxon>
        <taxon>Actinomycetes</taxon>
        <taxon>Micrococcales</taxon>
        <taxon>Microbacteriaceae</taxon>
        <taxon>Microbacterium</taxon>
    </lineage>
</organism>
<proteinExistence type="predicted"/>
<evidence type="ECO:0000256" key="1">
    <source>
        <dbReference type="SAM" id="MobiDB-lite"/>
    </source>
</evidence>
<keyword evidence="2" id="KW-1133">Transmembrane helix</keyword>
<gene>
    <name evidence="3" type="ORF">QSV35_14075</name>
</gene>
<keyword evidence="4" id="KW-1185">Reference proteome</keyword>
<feature type="compositionally biased region" description="Low complexity" evidence="1">
    <location>
        <begin position="66"/>
        <end position="87"/>
    </location>
</feature>
<comment type="caution">
    <text evidence="3">The sequence shown here is derived from an EMBL/GenBank/DDBJ whole genome shotgun (WGS) entry which is preliminary data.</text>
</comment>
<name>A0ABT7N179_9MICO</name>
<evidence type="ECO:0000256" key="2">
    <source>
        <dbReference type="SAM" id="Phobius"/>
    </source>
</evidence>
<dbReference type="InterPro" id="IPR021373">
    <property type="entry name" value="DUF2993"/>
</dbReference>
<dbReference type="EMBL" id="JASXSZ010000004">
    <property type="protein sequence ID" value="MDL9980466.1"/>
    <property type="molecule type" value="Genomic_DNA"/>
</dbReference>
<feature type="compositionally biased region" description="Pro residues" evidence="1">
    <location>
        <begin position="88"/>
        <end position="107"/>
    </location>
</feature>
<sequence length="362" mass="35810">MPEPVDADHPTIPIERIGTDAASTGGAESASPTRDAGAGAPAWAGHDATARQPIVPAEAGPATGDAASGPAESAAEPEATTLPLPVVGAPPSPPETYVPTAGAPPKPPKARRRGRAALIWTLAVVVVLGIAGTIGWFAGEAWAEKAVTSAVQQQTAKALGISDPQTVKVGLTDPVLPQVIAGTLTTLDVAAPNIPIGGASGTVTLHATGVPTGGGQPSSATASVSMSPDAVTTLAGSLGDTVPGSLKVSGSNLTVTLNPAQFLSKVTVVVTFTPSVANGELVLTPSAFQVGKFEMSADTIRQRFGGLAAGMLAPRTVCVASAFPKGLTLSGIHLSQQTVVADFSVDPGIATDPALQAKGTCG</sequence>
<keyword evidence="2" id="KW-0812">Transmembrane</keyword>
<protein>
    <submittedName>
        <fullName evidence="3">LmeA family phospholipid-binding protein</fullName>
    </submittedName>
</protein>
<evidence type="ECO:0000313" key="4">
    <source>
        <dbReference type="Proteomes" id="UP001235064"/>
    </source>
</evidence>
<dbReference type="Proteomes" id="UP001235064">
    <property type="component" value="Unassembled WGS sequence"/>
</dbReference>
<feature type="region of interest" description="Disordered" evidence="1">
    <location>
        <begin position="1"/>
        <end position="109"/>
    </location>
</feature>
<evidence type="ECO:0000313" key="3">
    <source>
        <dbReference type="EMBL" id="MDL9980466.1"/>
    </source>
</evidence>
<reference evidence="3 4" key="1">
    <citation type="submission" date="2023-06" db="EMBL/GenBank/DDBJ databases">
        <title>Microbacterium sp. nov., isolated from a waste landfill.</title>
        <authorList>
            <person name="Wen W."/>
        </authorList>
    </citation>
    <scope>NUCLEOTIDE SEQUENCE [LARGE SCALE GENOMIC DNA]</scope>
    <source>
        <strain evidence="3 4">ASV49</strain>
    </source>
</reference>
<dbReference type="RefSeq" id="WP_286289415.1">
    <property type="nucleotide sequence ID" value="NZ_JASXSZ010000004.1"/>
</dbReference>
<feature type="transmembrane region" description="Helical" evidence="2">
    <location>
        <begin position="116"/>
        <end position="138"/>
    </location>
</feature>
<dbReference type="Pfam" id="PF11209">
    <property type="entry name" value="LmeA"/>
    <property type="match status" value="1"/>
</dbReference>
<keyword evidence="2" id="KW-0472">Membrane</keyword>